<dbReference type="AlphaFoldDB" id="A0A0W8F1H4"/>
<protein>
    <submittedName>
        <fullName evidence="7">Uncharacterized protein</fullName>
    </submittedName>
</protein>
<dbReference type="GO" id="GO:0005886">
    <property type="term" value="C:plasma membrane"/>
    <property type="evidence" value="ECO:0007669"/>
    <property type="project" value="InterPro"/>
</dbReference>
<reference evidence="7" key="1">
    <citation type="journal article" date="2015" name="Proc. Natl. Acad. Sci. U.S.A.">
        <title>Networks of energetic and metabolic interactions define dynamics in microbial communities.</title>
        <authorList>
            <person name="Embree M."/>
            <person name="Liu J.K."/>
            <person name="Al-Bassam M.M."/>
            <person name="Zengler K."/>
        </authorList>
    </citation>
    <scope>NUCLEOTIDE SEQUENCE</scope>
</reference>
<keyword evidence="2 6" id="KW-0812">Transmembrane</keyword>
<gene>
    <name evidence="7" type="ORF">ASZ90_015610</name>
</gene>
<evidence type="ECO:0000256" key="3">
    <source>
        <dbReference type="ARBA" id="ARBA00022989"/>
    </source>
</evidence>
<sequence length="90" mass="10221">MISLQEDQSRGDDTRGNSGSRQVYTIRRPIPSLSEHHMAIDWLLSWGIIFIIIAIILMILGFAGKLAWKIGKWLIIIFIILAVVSWVFGL</sequence>
<keyword evidence="3 6" id="KW-1133">Transmembrane helix</keyword>
<dbReference type="EMBL" id="LNQE01001624">
    <property type="protein sequence ID" value="KUG14736.1"/>
    <property type="molecule type" value="Genomic_DNA"/>
</dbReference>
<accession>A0A0W8F1H4</accession>
<evidence type="ECO:0000256" key="4">
    <source>
        <dbReference type="ARBA" id="ARBA00023136"/>
    </source>
</evidence>
<evidence type="ECO:0000256" key="6">
    <source>
        <dbReference type="SAM" id="Phobius"/>
    </source>
</evidence>
<evidence type="ECO:0000256" key="1">
    <source>
        <dbReference type="ARBA" id="ARBA00022475"/>
    </source>
</evidence>
<evidence type="ECO:0000256" key="2">
    <source>
        <dbReference type="ARBA" id="ARBA00022692"/>
    </source>
</evidence>
<dbReference type="InterPro" id="IPR009760">
    <property type="entry name" value="DUF1328"/>
</dbReference>
<evidence type="ECO:0000256" key="5">
    <source>
        <dbReference type="SAM" id="MobiDB-lite"/>
    </source>
</evidence>
<name>A0A0W8F1H4_9ZZZZ</name>
<keyword evidence="4 6" id="KW-0472">Membrane</keyword>
<comment type="caution">
    <text evidence="7">The sequence shown here is derived from an EMBL/GenBank/DDBJ whole genome shotgun (WGS) entry which is preliminary data.</text>
</comment>
<feature type="transmembrane region" description="Helical" evidence="6">
    <location>
        <begin position="70"/>
        <end position="88"/>
    </location>
</feature>
<feature type="transmembrane region" description="Helical" evidence="6">
    <location>
        <begin position="43"/>
        <end position="63"/>
    </location>
</feature>
<feature type="region of interest" description="Disordered" evidence="5">
    <location>
        <begin position="1"/>
        <end position="23"/>
    </location>
</feature>
<keyword evidence="1" id="KW-1003">Cell membrane</keyword>
<evidence type="ECO:0000313" key="7">
    <source>
        <dbReference type="EMBL" id="KUG14736.1"/>
    </source>
</evidence>
<dbReference type="HAMAP" id="MF_01361">
    <property type="entry name" value="UPF0391"/>
    <property type="match status" value="1"/>
</dbReference>
<proteinExistence type="inferred from homology"/>
<organism evidence="7">
    <name type="scientific">hydrocarbon metagenome</name>
    <dbReference type="NCBI Taxonomy" id="938273"/>
    <lineage>
        <taxon>unclassified sequences</taxon>
        <taxon>metagenomes</taxon>
        <taxon>ecological metagenomes</taxon>
    </lineage>
</organism>